<dbReference type="Gene3D" id="3.90.1150.10">
    <property type="entry name" value="Aspartate Aminotransferase, domain 1"/>
    <property type="match status" value="1"/>
</dbReference>
<dbReference type="PANTHER" id="PTHR30244">
    <property type="entry name" value="TRANSAMINASE"/>
    <property type="match status" value="1"/>
</dbReference>
<keyword evidence="5" id="KW-1185">Reference proteome</keyword>
<dbReference type="InterPro" id="IPR015422">
    <property type="entry name" value="PyrdxlP-dep_Trfase_small"/>
</dbReference>
<reference evidence="4 5" key="1">
    <citation type="journal article" date="2023" name="J. Phycol.">
        <title>Chrysosporum ovalisporum is synonymous with the true-branching cyanobacterium Umezakia natans (Nostocales/Aphanizomenonaceae).</title>
        <authorList>
            <person name="McGregor G.B."/>
            <person name="Sendall B.C."/>
            <person name="Niiyama Y."/>
            <person name="Tuji A."/>
            <person name="Willis A."/>
        </authorList>
    </citation>
    <scope>NUCLEOTIDE SEQUENCE [LARGE SCALE GENOMIC DNA]</scope>
    <source>
        <strain evidence="4 5">CS-531</strain>
    </source>
</reference>
<dbReference type="SUPFAM" id="SSF53383">
    <property type="entry name" value="PLP-dependent transferases"/>
    <property type="match status" value="1"/>
</dbReference>
<dbReference type="InterPro" id="IPR015421">
    <property type="entry name" value="PyrdxlP-dep_Trfase_major"/>
</dbReference>
<dbReference type="GO" id="GO:0008483">
    <property type="term" value="F:transaminase activity"/>
    <property type="evidence" value="ECO:0007669"/>
    <property type="project" value="UniProtKB-KW"/>
</dbReference>
<dbReference type="InterPro" id="IPR000653">
    <property type="entry name" value="DegT/StrS_aminotransferase"/>
</dbReference>
<keyword evidence="1 3" id="KW-0663">Pyridoxal phosphate</keyword>
<dbReference type="CDD" id="cd00616">
    <property type="entry name" value="AHBA_syn"/>
    <property type="match status" value="1"/>
</dbReference>
<dbReference type="PANTHER" id="PTHR30244:SF9">
    <property type="entry name" value="PROTEIN RV3402C"/>
    <property type="match status" value="1"/>
</dbReference>
<proteinExistence type="inferred from homology"/>
<evidence type="ECO:0000313" key="5">
    <source>
        <dbReference type="Proteomes" id="UP001159386"/>
    </source>
</evidence>
<keyword evidence="4" id="KW-0032">Aminotransferase</keyword>
<evidence type="ECO:0000313" key="4">
    <source>
        <dbReference type="EMBL" id="MDH6107633.1"/>
    </source>
</evidence>
<evidence type="ECO:0000256" key="2">
    <source>
        <dbReference type="ARBA" id="ARBA00037999"/>
    </source>
</evidence>
<name>A0ABT6KIW9_9CYAN</name>
<organism evidence="4 5">
    <name type="scientific">Anabaenopsis tanganyikae CS-531</name>
    <dbReference type="NCBI Taxonomy" id="2785304"/>
    <lineage>
        <taxon>Bacteria</taxon>
        <taxon>Bacillati</taxon>
        <taxon>Cyanobacteriota</taxon>
        <taxon>Cyanophyceae</taxon>
        <taxon>Nostocales</taxon>
        <taxon>Nodulariaceae</taxon>
        <taxon>Anabaenopsis</taxon>
        <taxon>Anabaenopsis tanganyikae</taxon>
    </lineage>
</organism>
<dbReference type="PIRSF" id="PIRSF000390">
    <property type="entry name" value="PLP_StrS"/>
    <property type="match status" value="1"/>
</dbReference>
<evidence type="ECO:0000256" key="3">
    <source>
        <dbReference type="RuleBase" id="RU004508"/>
    </source>
</evidence>
<sequence>MLNQLSDLAFFGGEPKFKEKLYVGRPNIGNKDRLLARINDLLDRRWLSNNGVFVQEFEQRLADYLGVKHCIAVCNGTIALELVIRALELQGEVIIPSFTFIATAHALQWQEITPVFCDIDPQTHTINPWRVESLITPRTSGIIGVHVWGQPCHVEMLAEIAEKHDLKLMFDASHAFGCSHGGKMIGNFGSAEVFSFHATKFMNTFEGGAIVTNDDELNQKLRLMKNFGFSGFDNVIYLGTNGKMSEVSAAMGLTSLESMEEFIEVNRRNYDCYQEGLAGIPGVSLFPVNQAEKHNYQYIVLEIDEEKAQVSRDMLIKILHAENVIARRYFYPGCHRMEPYRSYFPHAGLLLPETEKLGQRVLVLPTGTAISEEDIGKICQIIYLTSKSSK</sequence>
<dbReference type="Proteomes" id="UP001159386">
    <property type="component" value="Unassembled WGS sequence"/>
</dbReference>
<keyword evidence="4" id="KW-0808">Transferase</keyword>
<dbReference type="RefSeq" id="WP_280802162.1">
    <property type="nucleotide sequence ID" value="NZ_JANQDF010000179.1"/>
</dbReference>
<dbReference type="Gene3D" id="3.40.640.10">
    <property type="entry name" value="Type I PLP-dependent aspartate aminotransferase-like (Major domain)"/>
    <property type="match status" value="1"/>
</dbReference>
<dbReference type="Pfam" id="PF01041">
    <property type="entry name" value="DegT_DnrJ_EryC1"/>
    <property type="match status" value="1"/>
</dbReference>
<dbReference type="InterPro" id="IPR015424">
    <property type="entry name" value="PyrdxlP-dep_Trfase"/>
</dbReference>
<comment type="similarity">
    <text evidence="2 3">Belongs to the DegT/DnrJ/EryC1 family.</text>
</comment>
<evidence type="ECO:0000256" key="1">
    <source>
        <dbReference type="ARBA" id="ARBA00022898"/>
    </source>
</evidence>
<comment type="caution">
    <text evidence="4">The sequence shown here is derived from an EMBL/GenBank/DDBJ whole genome shotgun (WGS) entry which is preliminary data.</text>
</comment>
<protein>
    <submittedName>
        <fullName evidence="4">DegT/DnrJ/EryC1/StrS family aminotransferase</fullName>
    </submittedName>
</protein>
<accession>A0ABT6KIW9</accession>
<gene>
    <name evidence="4" type="ORF">NWP22_17515</name>
</gene>
<dbReference type="EMBL" id="JANQDF010000179">
    <property type="protein sequence ID" value="MDH6107633.1"/>
    <property type="molecule type" value="Genomic_DNA"/>
</dbReference>